<keyword evidence="1" id="KW-0472">Membrane</keyword>
<dbReference type="RefSeq" id="WP_087158770.1">
    <property type="nucleotide sequence ID" value="NZ_JAQDCF010000006.1"/>
</dbReference>
<keyword evidence="1" id="KW-0812">Transmembrane</keyword>
<feature type="transmembrane region" description="Helical" evidence="1">
    <location>
        <begin position="126"/>
        <end position="144"/>
    </location>
</feature>
<gene>
    <name evidence="2" type="ORF">B5F14_06715</name>
</gene>
<protein>
    <submittedName>
        <fullName evidence="2">Uncharacterized protein</fullName>
    </submittedName>
</protein>
<accession>A0A1Y4LT15</accession>
<keyword evidence="1" id="KW-1133">Transmembrane helix</keyword>
<comment type="caution">
    <text evidence="2">The sequence shown here is derived from an EMBL/GenBank/DDBJ whole genome shotgun (WGS) entry which is preliminary data.</text>
</comment>
<reference evidence="3" key="1">
    <citation type="submission" date="2017-04" db="EMBL/GenBank/DDBJ databases">
        <title>Function of individual gut microbiota members based on whole genome sequencing of pure cultures obtained from chicken caecum.</title>
        <authorList>
            <person name="Medvecky M."/>
            <person name="Cejkova D."/>
            <person name="Polansky O."/>
            <person name="Karasova D."/>
            <person name="Kubasova T."/>
            <person name="Cizek A."/>
            <person name="Rychlik I."/>
        </authorList>
    </citation>
    <scope>NUCLEOTIDE SEQUENCE [LARGE SCALE GENOMIC DNA]</scope>
    <source>
        <strain evidence="3">An178</strain>
    </source>
</reference>
<proteinExistence type="predicted"/>
<sequence length="204" mass="24044">MADHFLGALKEIERRSRDNTLIFSDVLSERLDGIAESMISTKLSDNDYMKLLELYYQKYHKQEKKKAMMYCILRIQQMAECKKMKKFNKNIKNIEFSDSFDEYTLTFLNKKRPYYKNMALDFKKKALFISLIISIIFLALIVLVCNVSFVLSWILSLIMYVGSYITLIRVGYPYVFENRLMVLQEELDPLCLAVDLSVHPNSHE</sequence>
<evidence type="ECO:0000256" key="1">
    <source>
        <dbReference type="SAM" id="Phobius"/>
    </source>
</evidence>
<organism evidence="2 3">
    <name type="scientific">Faecalitalea cylindroides</name>
    <dbReference type="NCBI Taxonomy" id="39483"/>
    <lineage>
        <taxon>Bacteria</taxon>
        <taxon>Bacillati</taxon>
        <taxon>Bacillota</taxon>
        <taxon>Erysipelotrichia</taxon>
        <taxon>Erysipelotrichales</taxon>
        <taxon>Erysipelotrichaceae</taxon>
        <taxon>Faecalitalea</taxon>
    </lineage>
</organism>
<dbReference type="Proteomes" id="UP000195447">
    <property type="component" value="Unassembled WGS sequence"/>
</dbReference>
<evidence type="ECO:0000313" key="3">
    <source>
        <dbReference type="Proteomes" id="UP000195447"/>
    </source>
</evidence>
<dbReference type="AlphaFoldDB" id="A0A1Y4LT15"/>
<evidence type="ECO:0000313" key="2">
    <source>
        <dbReference type="EMBL" id="OUP59776.1"/>
    </source>
</evidence>
<dbReference type="EMBL" id="NFKM01000012">
    <property type="protein sequence ID" value="OUP59776.1"/>
    <property type="molecule type" value="Genomic_DNA"/>
</dbReference>
<name>A0A1Y4LT15_9FIRM</name>
<feature type="transmembrane region" description="Helical" evidence="1">
    <location>
        <begin position="150"/>
        <end position="172"/>
    </location>
</feature>
<keyword evidence="3" id="KW-1185">Reference proteome</keyword>